<dbReference type="Pfam" id="PF00264">
    <property type="entry name" value="Tyrosinase"/>
    <property type="match status" value="1"/>
</dbReference>
<dbReference type="PANTHER" id="PTHR11474">
    <property type="entry name" value="TYROSINASE FAMILY MEMBER"/>
    <property type="match status" value="1"/>
</dbReference>
<organism evidence="4">
    <name type="scientific">Octactis speculum</name>
    <dbReference type="NCBI Taxonomy" id="3111310"/>
    <lineage>
        <taxon>Eukaryota</taxon>
        <taxon>Sar</taxon>
        <taxon>Stramenopiles</taxon>
        <taxon>Ochrophyta</taxon>
        <taxon>Dictyochophyceae</taxon>
        <taxon>Dictyochales</taxon>
        <taxon>Dictyochaceae</taxon>
        <taxon>Octactis</taxon>
    </lineage>
</organism>
<evidence type="ECO:0000256" key="1">
    <source>
        <dbReference type="ARBA" id="ARBA00022723"/>
    </source>
</evidence>
<dbReference type="GO" id="GO:0016491">
    <property type="term" value="F:oxidoreductase activity"/>
    <property type="evidence" value="ECO:0007669"/>
    <property type="project" value="InterPro"/>
</dbReference>
<keyword evidence="1" id="KW-0479">Metal-binding</keyword>
<accession>A0A7S2H1Q6</accession>
<dbReference type="GO" id="GO:0046872">
    <property type="term" value="F:metal ion binding"/>
    <property type="evidence" value="ECO:0007669"/>
    <property type="project" value="UniProtKB-KW"/>
</dbReference>
<reference evidence="4" key="1">
    <citation type="submission" date="2021-01" db="EMBL/GenBank/DDBJ databases">
        <authorList>
            <person name="Corre E."/>
            <person name="Pelletier E."/>
            <person name="Niang G."/>
            <person name="Scheremetjew M."/>
            <person name="Finn R."/>
            <person name="Kale V."/>
            <person name="Holt S."/>
            <person name="Cochrane G."/>
            <person name="Meng A."/>
            <person name="Brown T."/>
            <person name="Cohen L."/>
        </authorList>
    </citation>
    <scope>NUCLEOTIDE SEQUENCE</scope>
    <source>
        <strain evidence="4">CCMP1381</strain>
    </source>
</reference>
<proteinExistence type="predicted"/>
<evidence type="ECO:0000313" key="4">
    <source>
        <dbReference type="EMBL" id="CAD9477657.1"/>
    </source>
</evidence>
<dbReference type="SUPFAM" id="SSF48056">
    <property type="entry name" value="Di-copper centre-containing domain"/>
    <property type="match status" value="1"/>
</dbReference>
<evidence type="ECO:0000259" key="3">
    <source>
        <dbReference type="Pfam" id="PF00264"/>
    </source>
</evidence>
<sequence length="657" mass="75222">MYGAVNPQYIGSTKRSEENAENYQRGNVATRKILWLAMVVGSLGAAAVIKTPSSFISREYDEDQLFSKLSYNVSDGTGAIDLVQPLEWASSNEYTATAPNIGKEYLWIDPKHLMEPYRKTTLEIKTKAETGVYKWEITPPNRSDLDVYITVGSVVGYTCKFPGEYNFAISESFMKNGSAVVTRRGRGKSQCRYVRREMRTLNQDDRELFFEAMEKIYWEDCTGGKLKYGSRFTCIDVLVDTHNTLAGAKYCDHMHDGYGFLTQHAAYSRWFELILQLISPSIALPYWDYTIEGQSFSLTGDIKVFRKSMIFDHDWFGSAESTYEVKNGRFAYLPIKWNAKNTSDGHQSTLTNAYGFLRAPWNQNNVPYVTRFNISYGVSFTAVPDCESHHMALSYTSWSRFGAEIMYNPHGPIHILIGGAGNADWKTKLEALDYDLKNAMYWVPSAFSRQKNMYRKGILSCPDICSMDTPMEDCKCTCNDFNASHWANKTEVELLASEPLSLLFPDQNTQSWLYNKNGTFIGGEILQLLCNQVEKSAPILGDSLESASPYDPTFWPIHPTVERLFIWRMMNGFEDTHWKENSAWSVKGFKDGYCWGHNEMDVLTWPNYLYDQTGPIGPFTNRDVWDILNPATQKTPYIYDNFEWVHCEQFGYNVTLL</sequence>
<keyword evidence="2" id="KW-0186">Copper</keyword>
<dbReference type="PANTHER" id="PTHR11474:SF126">
    <property type="entry name" value="TYROSINASE-LIKE PROTEIN TYR-1-RELATED"/>
    <property type="match status" value="1"/>
</dbReference>
<dbReference type="InterPro" id="IPR050316">
    <property type="entry name" value="Tyrosinase/Hemocyanin"/>
</dbReference>
<dbReference type="InterPro" id="IPR002227">
    <property type="entry name" value="Tyrosinase_Cu-bd"/>
</dbReference>
<evidence type="ECO:0000256" key="2">
    <source>
        <dbReference type="ARBA" id="ARBA00023008"/>
    </source>
</evidence>
<dbReference type="AlphaFoldDB" id="A0A7S2H1Q6"/>
<gene>
    <name evidence="4" type="ORF">DSPE1174_LOCUS29064</name>
</gene>
<dbReference type="EMBL" id="HBGS01055881">
    <property type="protein sequence ID" value="CAD9477657.1"/>
    <property type="molecule type" value="Transcribed_RNA"/>
</dbReference>
<dbReference type="InterPro" id="IPR008922">
    <property type="entry name" value="Di-copper_centre_dom_sf"/>
</dbReference>
<protein>
    <recommendedName>
        <fullName evidence="3">Tyrosinase copper-binding domain-containing protein</fullName>
    </recommendedName>
</protein>
<feature type="domain" description="Tyrosinase copper-binding" evidence="3">
    <location>
        <begin position="237"/>
        <end position="420"/>
    </location>
</feature>
<name>A0A7S2H1Q6_9STRA</name>
<dbReference type="Gene3D" id="1.10.1280.10">
    <property type="entry name" value="Di-copper center containing domain from catechol oxidase"/>
    <property type="match status" value="1"/>
</dbReference>